<dbReference type="InterPro" id="IPR053781">
    <property type="entry name" value="F-box_AtFBL13-like"/>
</dbReference>
<name>A0A8K0GT40_9ROSA</name>
<organism evidence="2 3">
    <name type="scientific">Rhamnella rubrinervis</name>
    <dbReference type="NCBI Taxonomy" id="2594499"/>
    <lineage>
        <taxon>Eukaryota</taxon>
        <taxon>Viridiplantae</taxon>
        <taxon>Streptophyta</taxon>
        <taxon>Embryophyta</taxon>
        <taxon>Tracheophyta</taxon>
        <taxon>Spermatophyta</taxon>
        <taxon>Magnoliopsida</taxon>
        <taxon>eudicotyledons</taxon>
        <taxon>Gunneridae</taxon>
        <taxon>Pentapetalae</taxon>
        <taxon>rosids</taxon>
        <taxon>fabids</taxon>
        <taxon>Rosales</taxon>
        <taxon>Rhamnaceae</taxon>
        <taxon>rhamnoid group</taxon>
        <taxon>Rhamneae</taxon>
        <taxon>Rhamnella</taxon>
    </lineage>
</organism>
<reference evidence="2" key="1">
    <citation type="submission" date="2020-03" db="EMBL/GenBank/DDBJ databases">
        <title>A high-quality chromosome-level genome assembly of a woody plant with both climbing and erect habits, Rhamnella rubrinervis.</title>
        <authorList>
            <person name="Lu Z."/>
            <person name="Yang Y."/>
            <person name="Zhu X."/>
            <person name="Sun Y."/>
        </authorList>
    </citation>
    <scope>NUCLEOTIDE SEQUENCE</scope>
    <source>
        <strain evidence="2">BYM</strain>
        <tissue evidence="2">Leaf</tissue>
    </source>
</reference>
<dbReference type="PANTHER" id="PTHR34145">
    <property type="entry name" value="OS02G0105600 PROTEIN"/>
    <property type="match status" value="1"/>
</dbReference>
<gene>
    <name evidence="2" type="ORF">FNV43_RR20147</name>
</gene>
<protein>
    <recommendedName>
        <fullName evidence="1">F-box domain-containing protein</fullName>
    </recommendedName>
</protein>
<sequence>MTRRGKALRLCLVGGGVREGERGGEDDACINDLPDEILVWILCFLSLEEAIRTTILSRRWKNLWMNMPKLEISWRNNPYDFRPHEMSEVKAKVNFVNGLVKLHETTTTRMEELTICLPLDSLYSDDIDKWVEFSSEKQVKKLKLDFDVEDMRSFLFRMKDITSYYCFLAPPSAIRLYWLKDLYLSGVNVVDKAIECLFSNSPFIERFCLNYSQKLHKVEVADAPNLKYLEIIFCDHLQHLHISAPNLNTIILSVRGCLVHLNLYAPSLRHAAFRTLHSFMNVCRYNMFDYLLKMLPQFCQVNKTLAIGFSSDVATTICQTFDFSHQLPELSNVEHLQIEIFSPCPIWFYIGSQRLHHLWTCALVKTAPFLQKLSIKVVHIREKVKNRQMEFQCLDKDGAEKVKALANAKWQYYSHQHLKEVELIDFIGSRNELEIVLFVLEIAASVETVVIPASIVGEFCLRFDDSNSDKILINWEFEVPRGLDLSDIIIEEMPNTVCTPYNLQTLLLKGCEKLRRVPTNMGRHYQISFWEKMVLDLPVTMSSIFAWNTLHFRGYLSSVLIQELFLTWDFDDLSVQAKAARILVVLLCKHEFDARYQKPEDKLYIAQLHFPLIGRILNEIPVVYNLNAIDKCKVIIVILQIVCNLDDESLHRKPADGMLMGSSSCSPVGDGPFRKYSGRLSPAVNNYLSESSRQEVQPQGTPQSGYLWQMVNSQLSSPSKPYSWREALAQAQSSRIGASAEALRETLQPILKQKLELWEEK</sequence>
<dbReference type="InterPro" id="IPR001810">
    <property type="entry name" value="F-box_dom"/>
</dbReference>
<dbReference type="InterPro" id="IPR053772">
    <property type="entry name" value="At1g61320/At1g61330-like"/>
</dbReference>
<dbReference type="Gene3D" id="1.20.1280.50">
    <property type="match status" value="1"/>
</dbReference>
<evidence type="ECO:0000259" key="1">
    <source>
        <dbReference type="PROSITE" id="PS50181"/>
    </source>
</evidence>
<dbReference type="Gene3D" id="3.80.10.10">
    <property type="entry name" value="Ribonuclease Inhibitor"/>
    <property type="match status" value="1"/>
</dbReference>
<dbReference type="InterPro" id="IPR032675">
    <property type="entry name" value="LRR_dom_sf"/>
</dbReference>
<dbReference type="PANTHER" id="PTHR34145:SF68">
    <property type="entry name" value="FBD DOMAIN-CONTAINING PROTEIN"/>
    <property type="match status" value="1"/>
</dbReference>
<proteinExistence type="predicted"/>
<dbReference type="AlphaFoldDB" id="A0A8K0GT40"/>
<dbReference type="PROSITE" id="PS50181">
    <property type="entry name" value="FBOX"/>
    <property type="match status" value="1"/>
</dbReference>
<keyword evidence="3" id="KW-1185">Reference proteome</keyword>
<evidence type="ECO:0000313" key="3">
    <source>
        <dbReference type="Proteomes" id="UP000796880"/>
    </source>
</evidence>
<dbReference type="InterPro" id="IPR036047">
    <property type="entry name" value="F-box-like_dom_sf"/>
</dbReference>
<dbReference type="SUPFAM" id="SSF52058">
    <property type="entry name" value="L domain-like"/>
    <property type="match status" value="1"/>
</dbReference>
<dbReference type="EMBL" id="VOIH02000009">
    <property type="protein sequence ID" value="KAF3437394.1"/>
    <property type="molecule type" value="Genomic_DNA"/>
</dbReference>
<dbReference type="Proteomes" id="UP000796880">
    <property type="component" value="Unassembled WGS sequence"/>
</dbReference>
<comment type="caution">
    <text evidence="2">The sequence shown here is derived from an EMBL/GenBank/DDBJ whole genome shotgun (WGS) entry which is preliminary data.</text>
</comment>
<dbReference type="OrthoDB" id="1552162at2759"/>
<dbReference type="SUPFAM" id="SSF81383">
    <property type="entry name" value="F-box domain"/>
    <property type="match status" value="1"/>
</dbReference>
<dbReference type="Pfam" id="PF00646">
    <property type="entry name" value="F-box"/>
    <property type="match status" value="1"/>
</dbReference>
<feature type="domain" description="F-box" evidence="1">
    <location>
        <begin position="27"/>
        <end position="77"/>
    </location>
</feature>
<dbReference type="InterPro" id="IPR055357">
    <property type="entry name" value="LRR_At1g61320_AtMIF1"/>
</dbReference>
<dbReference type="CDD" id="cd22160">
    <property type="entry name" value="F-box_AtFBL13-like"/>
    <property type="match status" value="1"/>
</dbReference>
<accession>A0A8K0GT40</accession>
<dbReference type="Pfam" id="PF23622">
    <property type="entry name" value="LRR_At1g61320_AtMIF1"/>
    <property type="match status" value="1"/>
</dbReference>
<evidence type="ECO:0000313" key="2">
    <source>
        <dbReference type="EMBL" id="KAF3437394.1"/>
    </source>
</evidence>